<dbReference type="Proteomes" id="UP001597173">
    <property type="component" value="Unassembled WGS sequence"/>
</dbReference>
<reference evidence="3" key="1">
    <citation type="journal article" date="2019" name="Int. J. Syst. Evol. Microbiol.">
        <title>The Global Catalogue of Microorganisms (GCM) 10K type strain sequencing project: providing services to taxonomists for standard genome sequencing and annotation.</title>
        <authorList>
            <consortium name="The Broad Institute Genomics Platform"/>
            <consortium name="The Broad Institute Genome Sequencing Center for Infectious Disease"/>
            <person name="Wu L."/>
            <person name="Ma J."/>
        </authorList>
    </citation>
    <scope>NUCLEOTIDE SEQUENCE [LARGE SCALE GENOMIC DNA]</scope>
    <source>
        <strain evidence="3">CCUG 55609</strain>
    </source>
</reference>
<dbReference type="RefSeq" id="WP_374839429.1">
    <property type="nucleotide sequence ID" value="NZ_JBHEEW010000009.1"/>
</dbReference>
<dbReference type="Pfam" id="PF18557">
    <property type="entry name" value="NepR"/>
    <property type="match status" value="1"/>
</dbReference>
<organism evidence="2 3">
    <name type="scientific">Mycoplana ramosa</name>
    <name type="common">Mycoplana bullata</name>
    <dbReference type="NCBI Taxonomy" id="40837"/>
    <lineage>
        <taxon>Bacteria</taxon>
        <taxon>Pseudomonadati</taxon>
        <taxon>Pseudomonadota</taxon>
        <taxon>Alphaproteobacteria</taxon>
        <taxon>Hyphomicrobiales</taxon>
        <taxon>Rhizobiaceae</taxon>
        <taxon>Mycoplana</taxon>
    </lineage>
</organism>
<gene>
    <name evidence="2" type="ORF">ACFQ33_12970</name>
</gene>
<proteinExistence type="predicted"/>
<evidence type="ECO:0000313" key="2">
    <source>
        <dbReference type="EMBL" id="MFD1328803.1"/>
    </source>
</evidence>
<sequence>MLIVTQRQQSDPTMPTGAEAQIAQKLRSFYLSVENEPIPKQFLDLLEKLDGAEKLSELQMEDRDR</sequence>
<protein>
    <submittedName>
        <fullName evidence="2">NepR family anti-sigma factor</fullName>
    </submittedName>
</protein>
<dbReference type="EMBL" id="JBHTNF010000007">
    <property type="protein sequence ID" value="MFD1328803.1"/>
    <property type="molecule type" value="Genomic_DNA"/>
</dbReference>
<keyword evidence="3" id="KW-1185">Reference proteome</keyword>
<name>A0ABW3YYU5_MYCRA</name>
<feature type="domain" description="Anti-sigma factor NepR" evidence="1">
    <location>
        <begin position="20"/>
        <end position="53"/>
    </location>
</feature>
<comment type="caution">
    <text evidence="2">The sequence shown here is derived from an EMBL/GenBank/DDBJ whole genome shotgun (WGS) entry which is preliminary data.</text>
</comment>
<evidence type="ECO:0000313" key="3">
    <source>
        <dbReference type="Proteomes" id="UP001597173"/>
    </source>
</evidence>
<evidence type="ECO:0000259" key="1">
    <source>
        <dbReference type="Pfam" id="PF18557"/>
    </source>
</evidence>
<dbReference type="InterPro" id="IPR041649">
    <property type="entry name" value="NepR"/>
</dbReference>
<accession>A0ABW3YYU5</accession>